<keyword evidence="3" id="KW-0813">Transport</keyword>
<dbReference type="InterPro" id="IPR018108">
    <property type="entry name" value="MCP_transmembrane"/>
</dbReference>
<protein>
    <submittedName>
        <fullName evidence="13">Mitochondrial carrier MTM1-like</fullName>
    </submittedName>
</protein>
<feature type="compositionally biased region" description="Pro residues" evidence="11">
    <location>
        <begin position="1104"/>
        <end position="1118"/>
    </location>
</feature>
<feature type="region of interest" description="Disordered" evidence="11">
    <location>
        <begin position="1028"/>
        <end position="1047"/>
    </location>
</feature>
<evidence type="ECO:0000256" key="11">
    <source>
        <dbReference type="SAM" id="MobiDB-lite"/>
    </source>
</evidence>
<comment type="similarity">
    <text evidence="2">Belongs to the mitochondrial carrier (TC 2.A.29) family.</text>
</comment>
<comment type="caution">
    <text evidence="13">The sequence shown here is derived from an EMBL/GenBank/DDBJ whole genome shotgun (WGS) entry which is preliminary data.</text>
</comment>
<comment type="subcellular location">
    <subcellularLocation>
        <location evidence="1">Mitochondrion inner membrane</location>
        <topology evidence="1">Multi-pass membrane protein</topology>
    </subcellularLocation>
</comment>
<organism evidence="13 14">
    <name type="scientific">Chlorella sorokiniana</name>
    <name type="common">Freshwater green alga</name>
    <dbReference type="NCBI Taxonomy" id="3076"/>
    <lineage>
        <taxon>Eukaryota</taxon>
        <taxon>Viridiplantae</taxon>
        <taxon>Chlorophyta</taxon>
        <taxon>core chlorophytes</taxon>
        <taxon>Trebouxiophyceae</taxon>
        <taxon>Chlorellales</taxon>
        <taxon>Chlorellaceae</taxon>
        <taxon>Chlorella clade</taxon>
        <taxon>Chlorella</taxon>
    </lineage>
</organism>
<accession>A0A2P6TE16</accession>
<evidence type="ECO:0000256" key="5">
    <source>
        <dbReference type="ARBA" id="ARBA00022737"/>
    </source>
</evidence>
<feature type="repeat" description="Solcar" evidence="10">
    <location>
        <begin position="271"/>
        <end position="355"/>
    </location>
</feature>
<evidence type="ECO:0000256" key="7">
    <source>
        <dbReference type="ARBA" id="ARBA00022989"/>
    </source>
</evidence>
<dbReference type="PANTHER" id="PTHR45760">
    <property type="entry name" value="FI19922P1-RELATED"/>
    <property type="match status" value="1"/>
</dbReference>
<dbReference type="OrthoDB" id="2020015at2759"/>
<feature type="compositionally biased region" description="Gly residues" evidence="11">
    <location>
        <begin position="1031"/>
        <end position="1045"/>
    </location>
</feature>
<proteinExistence type="inferred from homology"/>
<keyword evidence="8" id="KW-0496">Mitochondrion</keyword>
<evidence type="ECO:0000313" key="13">
    <source>
        <dbReference type="EMBL" id="PRW20888.1"/>
    </source>
</evidence>
<feature type="region of interest" description="Disordered" evidence="11">
    <location>
        <begin position="1516"/>
        <end position="1540"/>
    </location>
</feature>
<feature type="transmembrane region" description="Helical" evidence="12">
    <location>
        <begin position="112"/>
        <end position="134"/>
    </location>
</feature>
<evidence type="ECO:0000256" key="9">
    <source>
        <dbReference type="ARBA" id="ARBA00023136"/>
    </source>
</evidence>
<feature type="compositionally biased region" description="Pro residues" evidence="11">
    <location>
        <begin position="373"/>
        <end position="382"/>
    </location>
</feature>
<feature type="region of interest" description="Disordered" evidence="11">
    <location>
        <begin position="365"/>
        <end position="407"/>
    </location>
</feature>
<evidence type="ECO:0000256" key="1">
    <source>
        <dbReference type="ARBA" id="ARBA00004448"/>
    </source>
</evidence>
<dbReference type="EMBL" id="LHPG02000021">
    <property type="protein sequence ID" value="PRW20888.1"/>
    <property type="molecule type" value="Genomic_DNA"/>
</dbReference>
<dbReference type="SUPFAM" id="SSF103506">
    <property type="entry name" value="Mitochondrial carrier"/>
    <property type="match status" value="1"/>
</dbReference>
<dbReference type="Gene3D" id="1.50.40.10">
    <property type="entry name" value="Mitochondrial carrier domain"/>
    <property type="match status" value="2"/>
</dbReference>
<keyword evidence="4 10" id="KW-0812">Transmembrane</keyword>
<dbReference type="InterPro" id="IPR023395">
    <property type="entry name" value="MCP_dom_sf"/>
</dbReference>
<dbReference type="STRING" id="3076.A0A2P6TE16"/>
<keyword evidence="5" id="KW-0677">Repeat</keyword>
<name>A0A2P6TE16_CHLSO</name>
<keyword evidence="7 12" id="KW-1133">Transmembrane helix</keyword>
<feature type="compositionally biased region" description="Low complexity" evidence="11">
    <location>
        <begin position="1119"/>
        <end position="1135"/>
    </location>
</feature>
<dbReference type="Pfam" id="PF12576">
    <property type="entry name" value="DUF3754"/>
    <property type="match status" value="1"/>
</dbReference>
<feature type="region of interest" description="Disordered" evidence="11">
    <location>
        <begin position="1097"/>
        <end position="1135"/>
    </location>
</feature>
<gene>
    <name evidence="13" type="ORF">C2E21_8696</name>
</gene>
<evidence type="ECO:0000256" key="12">
    <source>
        <dbReference type="SAM" id="Phobius"/>
    </source>
</evidence>
<dbReference type="GO" id="GO:0005743">
    <property type="term" value="C:mitochondrial inner membrane"/>
    <property type="evidence" value="ECO:0007669"/>
    <property type="project" value="UniProtKB-SubCell"/>
</dbReference>
<evidence type="ECO:0000256" key="4">
    <source>
        <dbReference type="ARBA" id="ARBA00022692"/>
    </source>
</evidence>
<evidence type="ECO:0000256" key="3">
    <source>
        <dbReference type="ARBA" id="ARBA00022448"/>
    </source>
</evidence>
<keyword evidence="6" id="KW-0999">Mitochondrion inner membrane</keyword>
<evidence type="ECO:0000256" key="10">
    <source>
        <dbReference type="PROSITE-ProRule" id="PRU00282"/>
    </source>
</evidence>
<dbReference type="PROSITE" id="PS50920">
    <property type="entry name" value="SOLCAR"/>
    <property type="match status" value="3"/>
</dbReference>
<dbReference type="PANTHER" id="PTHR45760:SF2">
    <property type="entry name" value="FI19922P1-RELATED"/>
    <property type="match status" value="1"/>
</dbReference>
<dbReference type="InterPro" id="IPR022227">
    <property type="entry name" value="DUF3754"/>
</dbReference>
<dbReference type="Proteomes" id="UP000239899">
    <property type="component" value="Unassembled WGS sequence"/>
</dbReference>
<evidence type="ECO:0000256" key="2">
    <source>
        <dbReference type="ARBA" id="ARBA00006375"/>
    </source>
</evidence>
<sequence>MAAQQGAEPAPLSLLHRSIAAGGASIVSALIVNPLDVVKTRIQAQGALDLNKRLAARSDTLLEKWSFAACECVRVQQPGPNVPPVCGPTCSSVYTGTWDGLRKIARREGMRVLWRGTDVALMMAIPMVGIYLPLYDYLLQQCQATPALANAGAPLLAGTLARTAAVYCTAPFELVRTRLQAAHAHAPAAAPAMAAAGAGGMRGGRAAMLLQHMPTAAAHNGSRLVAASKLWTGVGATLARDVPFSALYWGMVEPIRSALLPASTHSRTDWQVFSANVTAGALAGGLAGAITTPFDVLKTRAQLSNDRAHPLLSSLRSIAANEGLGALFRGWSARSAKAAPACAIVLSSYECIKHLYAPRLHMADPSAARPASQRPPPPPPPLQQLEVSSRPALQRPAVPPPPPLQQVEVSRERIVAPPERFIAVNDESLLQHFQGTLPADPGQLAALFSMLEGVVQHEFLALRRRLEADFAFFSACASGTSPSTHLPGSTALAAADSSKGAGATAAAASGAAAAARRRAFKRLSSIEAHERRFLKDFMECMHASHFRLLGRDEWDAAAAEAFLFTLPVAVDWSALDRRMLERYWGDRPEERAALPDVSDRILIFCRGFEPARMRGRYLWQKLEMLLSFFLLAPLWSALAWVLQQLGLTAPPPPPLAGAAGCTPHSSNKPDVSFKAVGVAARAACKWRRAAQGDLGADESLMHDACTIIERRTMSRALPTGRAVLRRFFEVIELQEACFKEVVVLFRRKVGKGRGGGHKEIVREVDDSLAAHNIHIRHFGGVPLADIELVMPEKKVYVPPLVFVQLVAAAVAAIAGLFYSLLSAEGRNWTVWGSALMLLASRASQVYFQAASERNEIEREMNRMLFERSKASQEAVLKTLVDEMARQHIRECFLAYCCLLVAGKELTDADLDAKCERLLRRRFSLPLDFTAEQAIPALCKWGLVARLPDGWLHARPLPAALAALDAVWDAIYDFPAAREAVASAGKEAAAAEAASGREPVFQHLPTMQRVLTALLLALVAAAGTQGRQLAGAGSGSGSGGGSGAGSAGVQTFTSATGKSAANAGGFAFAGNDIAVANANAAASSSGGSAVATSLAQAIAGGGSTPTPPAPPTPPSPPEWPDISIPDLSASAGASASAESSATTAPKVVVCSGQVLKTCCAIPIPSSSSASASASADASASAGSTGYGGRRLTGSSAAIAALPAKECAAGDSLCEQAAALLAAQQKPAVPELVCKFTSYETVLIGHPWIWAKKVVKPVDVCLTLECDDPPVWTDGEDFHCVCPSEPPACNDSSADDSCSKTAPAAKTIVVPAKVTAAAQAAASAVAGSGGKCCNIDVSGVKLPKKTATAATDTSATADSSAAAPEVIVVPPTKTATTTAPETSASSSAAAMTKAASTAGSKAAVECAPGDESDICAQAAEILALPTCTVAAMAEKKKIAFTHPWFGGGKAAPASSETILYLNNTTPLMWTDGEAFVCVCPIKPEELVVTKKLPDVEIEAAAAKVHPLLAAKALPCLSGCSGGSSSGSSADASSDSSAGTAGK</sequence>
<feature type="repeat" description="Solcar" evidence="10">
    <location>
        <begin position="149"/>
        <end position="258"/>
    </location>
</feature>
<evidence type="ECO:0000313" key="14">
    <source>
        <dbReference type="Proteomes" id="UP000239899"/>
    </source>
</evidence>
<feature type="compositionally biased region" description="Low complexity" evidence="11">
    <location>
        <begin position="1523"/>
        <end position="1540"/>
    </location>
</feature>
<dbReference type="Pfam" id="PF00153">
    <property type="entry name" value="Mito_carr"/>
    <property type="match status" value="4"/>
</dbReference>
<evidence type="ECO:0000256" key="8">
    <source>
        <dbReference type="ARBA" id="ARBA00023128"/>
    </source>
</evidence>
<dbReference type="GO" id="GO:1990542">
    <property type="term" value="P:mitochondrial transmembrane transport"/>
    <property type="evidence" value="ECO:0007669"/>
    <property type="project" value="InterPro"/>
</dbReference>
<evidence type="ECO:0000256" key="6">
    <source>
        <dbReference type="ARBA" id="ARBA00022792"/>
    </source>
</evidence>
<keyword evidence="9 10" id="KW-0472">Membrane</keyword>
<dbReference type="InterPro" id="IPR045315">
    <property type="entry name" value="Mtm1-like"/>
</dbReference>
<reference evidence="13 14" key="1">
    <citation type="journal article" date="2018" name="Plant J.">
        <title>Genome sequences of Chlorella sorokiniana UTEX 1602 and Micractinium conductrix SAG 241.80: implications to maltose excretion by a green alga.</title>
        <authorList>
            <person name="Arriola M.B."/>
            <person name="Velmurugan N."/>
            <person name="Zhang Y."/>
            <person name="Plunkett M.H."/>
            <person name="Hondzo H."/>
            <person name="Barney B.M."/>
        </authorList>
    </citation>
    <scope>NUCLEOTIDE SEQUENCE [LARGE SCALE GENOMIC DNA]</scope>
    <source>
        <strain evidence="14">UTEX 1602</strain>
    </source>
</reference>
<keyword evidence="14" id="KW-1185">Reference proteome</keyword>
<feature type="repeat" description="Solcar" evidence="10">
    <location>
        <begin position="12"/>
        <end position="141"/>
    </location>
</feature>